<gene>
    <name evidence="1" type="ORF">K227x_56240</name>
</gene>
<keyword evidence="2" id="KW-1185">Reference proteome</keyword>
<name>A0A517NJ88_9BACT</name>
<dbReference type="Proteomes" id="UP000318538">
    <property type="component" value="Chromosome"/>
</dbReference>
<accession>A0A517NJ88</accession>
<proteinExistence type="predicted"/>
<dbReference type="EMBL" id="CP036525">
    <property type="protein sequence ID" value="QDT07199.1"/>
    <property type="molecule type" value="Genomic_DNA"/>
</dbReference>
<sequence length="157" mass="17758">MVTFKESSRFYGRTSAGKHQLDVGEIPTAFVQSAKLPEMLRAFVLDRLTKLLDDAASISLIDGPIAAVHFVSISAMLGSHKIDPRDVEHPQSLNFAPFGKDGLERINLDGYLSLNTQHTHLAPYKAERIFPYKYCDPQWRWYRVGRVSFTTRDSETA</sequence>
<organism evidence="1 2">
    <name type="scientific">Rubripirellula lacrimiformis</name>
    <dbReference type="NCBI Taxonomy" id="1930273"/>
    <lineage>
        <taxon>Bacteria</taxon>
        <taxon>Pseudomonadati</taxon>
        <taxon>Planctomycetota</taxon>
        <taxon>Planctomycetia</taxon>
        <taxon>Pirellulales</taxon>
        <taxon>Pirellulaceae</taxon>
        <taxon>Rubripirellula</taxon>
    </lineage>
</organism>
<dbReference type="KEGG" id="rlc:K227x_56240"/>
<dbReference type="AlphaFoldDB" id="A0A517NJ88"/>
<protein>
    <submittedName>
        <fullName evidence="1">Uncharacterized protein</fullName>
    </submittedName>
</protein>
<reference evidence="1 2" key="1">
    <citation type="submission" date="2019-02" db="EMBL/GenBank/DDBJ databases">
        <title>Deep-cultivation of Planctomycetes and their phenomic and genomic characterization uncovers novel biology.</title>
        <authorList>
            <person name="Wiegand S."/>
            <person name="Jogler M."/>
            <person name="Boedeker C."/>
            <person name="Pinto D."/>
            <person name="Vollmers J."/>
            <person name="Rivas-Marin E."/>
            <person name="Kohn T."/>
            <person name="Peeters S.H."/>
            <person name="Heuer A."/>
            <person name="Rast P."/>
            <person name="Oberbeckmann S."/>
            <person name="Bunk B."/>
            <person name="Jeske O."/>
            <person name="Meyerdierks A."/>
            <person name="Storesund J.E."/>
            <person name="Kallscheuer N."/>
            <person name="Luecker S."/>
            <person name="Lage O.M."/>
            <person name="Pohl T."/>
            <person name="Merkel B.J."/>
            <person name="Hornburger P."/>
            <person name="Mueller R.-W."/>
            <person name="Bruemmer F."/>
            <person name="Labrenz M."/>
            <person name="Spormann A.M."/>
            <person name="Op den Camp H."/>
            <person name="Overmann J."/>
            <person name="Amann R."/>
            <person name="Jetten M.S.M."/>
            <person name="Mascher T."/>
            <person name="Medema M.H."/>
            <person name="Devos D.P."/>
            <person name="Kaster A.-K."/>
            <person name="Ovreas L."/>
            <person name="Rohde M."/>
            <person name="Galperin M.Y."/>
            <person name="Jogler C."/>
        </authorList>
    </citation>
    <scope>NUCLEOTIDE SEQUENCE [LARGE SCALE GENOMIC DNA]</scope>
    <source>
        <strain evidence="1 2">K22_7</strain>
    </source>
</reference>
<evidence type="ECO:0000313" key="1">
    <source>
        <dbReference type="EMBL" id="QDT07199.1"/>
    </source>
</evidence>
<evidence type="ECO:0000313" key="2">
    <source>
        <dbReference type="Proteomes" id="UP000318538"/>
    </source>
</evidence>